<accession>A0A087GX71</accession>
<gene>
    <name evidence="1" type="ordered locus">AALP_Aa5g149800</name>
</gene>
<name>A0A087GX71_ARAAL</name>
<dbReference type="EMBL" id="CM002873">
    <property type="protein sequence ID" value="KFK34473.1"/>
    <property type="molecule type" value="Genomic_DNA"/>
</dbReference>
<proteinExistence type="predicted"/>
<protein>
    <submittedName>
        <fullName evidence="1">Uncharacterized protein</fullName>
    </submittedName>
</protein>
<evidence type="ECO:0000313" key="1">
    <source>
        <dbReference type="EMBL" id="KFK34473.1"/>
    </source>
</evidence>
<evidence type="ECO:0000313" key="2">
    <source>
        <dbReference type="Proteomes" id="UP000029120"/>
    </source>
</evidence>
<dbReference type="AlphaFoldDB" id="A0A087GX71"/>
<sequence length="61" mass="7012">MKQMRTLRQLAEGIGLREIVQIDGTGLLIGIYCRGRSRWRRHDDVLFLGQFDGDVHEQGSL</sequence>
<reference evidence="2" key="1">
    <citation type="journal article" date="2015" name="Nat. Plants">
        <title>Genome expansion of Arabis alpina linked with retrotransposition and reduced symmetric DNA methylation.</title>
        <authorList>
            <person name="Willing E.M."/>
            <person name="Rawat V."/>
            <person name="Mandakova T."/>
            <person name="Maumus F."/>
            <person name="James G.V."/>
            <person name="Nordstroem K.J."/>
            <person name="Becker C."/>
            <person name="Warthmann N."/>
            <person name="Chica C."/>
            <person name="Szarzynska B."/>
            <person name="Zytnicki M."/>
            <person name="Albani M.C."/>
            <person name="Kiefer C."/>
            <person name="Bergonzi S."/>
            <person name="Castaings L."/>
            <person name="Mateos J.L."/>
            <person name="Berns M.C."/>
            <person name="Bujdoso N."/>
            <person name="Piofczyk T."/>
            <person name="de Lorenzo L."/>
            <person name="Barrero-Sicilia C."/>
            <person name="Mateos I."/>
            <person name="Piednoel M."/>
            <person name="Hagmann J."/>
            <person name="Chen-Min-Tao R."/>
            <person name="Iglesias-Fernandez R."/>
            <person name="Schuster S.C."/>
            <person name="Alonso-Blanco C."/>
            <person name="Roudier F."/>
            <person name="Carbonero P."/>
            <person name="Paz-Ares J."/>
            <person name="Davis S.J."/>
            <person name="Pecinka A."/>
            <person name="Quesneville H."/>
            <person name="Colot V."/>
            <person name="Lysak M.A."/>
            <person name="Weigel D."/>
            <person name="Coupland G."/>
            <person name="Schneeberger K."/>
        </authorList>
    </citation>
    <scope>NUCLEOTIDE SEQUENCE [LARGE SCALE GENOMIC DNA]</scope>
    <source>
        <strain evidence="2">cv. Pajares</strain>
    </source>
</reference>
<keyword evidence="2" id="KW-1185">Reference proteome</keyword>
<dbReference type="Proteomes" id="UP000029120">
    <property type="component" value="Chromosome 5"/>
</dbReference>
<dbReference type="Gramene" id="KFK34473">
    <property type="protein sequence ID" value="KFK34473"/>
    <property type="gene ID" value="AALP_AA5G149800"/>
</dbReference>
<organism evidence="1 2">
    <name type="scientific">Arabis alpina</name>
    <name type="common">Alpine rock-cress</name>
    <dbReference type="NCBI Taxonomy" id="50452"/>
    <lineage>
        <taxon>Eukaryota</taxon>
        <taxon>Viridiplantae</taxon>
        <taxon>Streptophyta</taxon>
        <taxon>Embryophyta</taxon>
        <taxon>Tracheophyta</taxon>
        <taxon>Spermatophyta</taxon>
        <taxon>Magnoliopsida</taxon>
        <taxon>eudicotyledons</taxon>
        <taxon>Gunneridae</taxon>
        <taxon>Pentapetalae</taxon>
        <taxon>rosids</taxon>
        <taxon>malvids</taxon>
        <taxon>Brassicales</taxon>
        <taxon>Brassicaceae</taxon>
        <taxon>Arabideae</taxon>
        <taxon>Arabis</taxon>
    </lineage>
</organism>